<dbReference type="PANTHER" id="PTHR32179">
    <property type="entry name" value="NICOTINATE-NUCLEOTIDE PYROPHOSPHORYLASE [CARBOXYLATING]"/>
    <property type="match status" value="1"/>
</dbReference>
<dbReference type="Proteomes" id="UP000193228">
    <property type="component" value="Unassembled WGS sequence"/>
</dbReference>
<feature type="domain" description="Quinolinate phosphoribosyl transferase N-terminal" evidence="15">
    <location>
        <begin position="58"/>
        <end position="139"/>
    </location>
</feature>
<dbReference type="InterPro" id="IPR013785">
    <property type="entry name" value="Aldolase_TIM"/>
</dbReference>
<feature type="binding site" evidence="13">
    <location>
        <position position="186"/>
    </location>
    <ligand>
        <name>substrate</name>
    </ligand>
</feature>
<keyword evidence="7 12" id="KW-0328">Glycosyltransferase</keyword>
<comment type="similarity">
    <text evidence="3 12">Belongs to the NadC/ModD family.</text>
</comment>
<proteinExistence type="inferred from homology"/>
<dbReference type="Pfam" id="PF01729">
    <property type="entry name" value="QRPTase_C"/>
    <property type="match status" value="1"/>
</dbReference>
<dbReference type="NCBIfam" id="TIGR00078">
    <property type="entry name" value="nadC"/>
    <property type="match status" value="1"/>
</dbReference>
<evidence type="ECO:0000256" key="12">
    <source>
        <dbReference type="PIRNR" id="PIRNR006250"/>
    </source>
</evidence>
<dbReference type="Gene3D" id="3.90.1170.20">
    <property type="entry name" value="Quinolinate phosphoribosyl transferase, N-terminal domain"/>
    <property type="match status" value="1"/>
</dbReference>
<comment type="subunit">
    <text evidence="4">Hexamer formed by 3 homodimers.</text>
</comment>
<dbReference type="EC" id="2.4.2.19" evidence="5"/>
<dbReference type="AlphaFoldDB" id="A0A1X7M3V2"/>
<feature type="binding site" evidence="13">
    <location>
        <position position="129"/>
    </location>
    <ligand>
        <name>substrate</name>
    </ligand>
</feature>
<evidence type="ECO:0000313" key="16">
    <source>
        <dbReference type="EMBL" id="SMG60866.1"/>
    </source>
</evidence>
<evidence type="ECO:0000256" key="7">
    <source>
        <dbReference type="ARBA" id="ARBA00022676"/>
    </source>
</evidence>
<dbReference type="PIRSF" id="PIRSF006250">
    <property type="entry name" value="NadC_ModD"/>
    <property type="match status" value="1"/>
</dbReference>
<keyword evidence="8 12" id="KW-0808">Transferase</keyword>
<dbReference type="InterPro" id="IPR002638">
    <property type="entry name" value="Quinolinate_PRibosylTrfase_C"/>
</dbReference>
<dbReference type="OrthoDB" id="9782546at2"/>
<evidence type="ECO:0000259" key="15">
    <source>
        <dbReference type="Pfam" id="PF02749"/>
    </source>
</evidence>
<dbReference type="InterPro" id="IPR037128">
    <property type="entry name" value="Quinolinate_PRibosylTase_N_sf"/>
</dbReference>
<evidence type="ECO:0000256" key="3">
    <source>
        <dbReference type="ARBA" id="ARBA00009400"/>
    </source>
</evidence>
<feature type="binding site" evidence="13">
    <location>
        <position position="196"/>
    </location>
    <ligand>
        <name>substrate</name>
    </ligand>
</feature>
<name>A0A1X7M3V2_9BURK</name>
<feature type="domain" description="Quinolinate phosphoribosyl transferase C-terminal" evidence="14">
    <location>
        <begin position="141"/>
        <end position="305"/>
    </location>
</feature>
<comment type="catalytic activity">
    <reaction evidence="10">
        <text>nicotinate beta-D-ribonucleotide + CO2 + diphosphate = quinolinate + 5-phospho-alpha-D-ribose 1-diphosphate + 2 H(+)</text>
        <dbReference type="Rhea" id="RHEA:12733"/>
        <dbReference type="ChEBI" id="CHEBI:15378"/>
        <dbReference type="ChEBI" id="CHEBI:16526"/>
        <dbReference type="ChEBI" id="CHEBI:29959"/>
        <dbReference type="ChEBI" id="CHEBI:33019"/>
        <dbReference type="ChEBI" id="CHEBI:57502"/>
        <dbReference type="ChEBI" id="CHEBI:58017"/>
        <dbReference type="EC" id="2.4.2.19"/>
    </reaction>
</comment>
<evidence type="ECO:0000256" key="13">
    <source>
        <dbReference type="PIRSR" id="PIRSR006250-1"/>
    </source>
</evidence>
<dbReference type="InterPro" id="IPR027277">
    <property type="entry name" value="NadC/ModD"/>
</dbReference>
<dbReference type="FunFam" id="3.90.1170.20:FF:000001">
    <property type="entry name" value="Nicotinate-nucleotide diphosphorylase (Carboxylating)"/>
    <property type="match status" value="1"/>
</dbReference>
<dbReference type="CDD" id="cd01572">
    <property type="entry name" value="QPRTase"/>
    <property type="match status" value="1"/>
</dbReference>
<feature type="binding site" evidence="13">
    <location>
        <begin position="162"/>
        <end position="164"/>
    </location>
    <ligand>
        <name>substrate</name>
    </ligand>
</feature>
<feature type="binding site" evidence="13">
    <location>
        <position position="246"/>
    </location>
    <ligand>
        <name>substrate</name>
    </ligand>
</feature>
<dbReference type="UniPathway" id="UPA00253">
    <property type="reaction ID" value="UER00331"/>
</dbReference>
<dbReference type="RefSeq" id="WP_085489559.1">
    <property type="nucleotide sequence ID" value="NZ_FXAT01000018.1"/>
</dbReference>
<feature type="binding site" evidence="13">
    <location>
        <begin position="290"/>
        <end position="292"/>
    </location>
    <ligand>
        <name>substrate</name>
    </ligand>
</feature>
<keyword evidence="17" id="KW-1185">Reference proteome</keyword>
<comment type="function">
    <text evidence="1">Involved in the catabolism of quinolinic acid (QA).</text>
</comment>
<dbReference type="GO" id="GO:0005737">
    <property type="term" value="C:cytoplasm"/>
    <property type="evidence" value="ECO:0007669"/>
    <property type="project" value="TreeGrafter"/>
</dbReference>
<protein>
    <recommendedName>
        <fullName evidence="11">Probable nicotinate-nucleotide pyrophosphorylase [carboxylating]</fullName>
        <ecNumber evidence="5">2.4.2.19</ecNumber>
    </recommendedName>
    <alternativeName>
        <fullName evidence="9">Quinolinate phosphoribosyltransferase [decarboxylating]</fullName>
    </alternativeName>
</protein>
<reference evidence="17" key="1">
    <citation type="submission" date="2017-04" db="EMBL/GenBank/DDBJ databases">
        <authorList>
            <person name="Varghese N."/>
            <person name="Submissions S."/>
        </authorList>
    </citation>
    <scope>NUCLEOTIDE SEQUENCE [LARGE SCALE GENOMIC DNA]</scope>
    <source>
        <strain evidence="17">LMG 29540</strain>
    </source>
</reference>
<feature type="binding site" evidence="13">
    <location>
        <begin position="269"/>
        <end position="271"/>
    </location>
    <ligand>
        <name>substrate</name>
    </ligand>
</feature>
<sequence length="307" mass="33261">MTAVENAPEQAVERERFEAVSPLFAEIRAQYGTAFDAALARNVADALAEDIGTGDQTGRLVPADDIRNARIIVREDAVLCGVPWFNAVMREVDPRIEVAWRYHEGERMSADTPVCDLRGPVRALLTAERNAMNFLQLLSGVASATRRYVDAIAHTRTRVLDTRKTLPGLRLAQKYAVRVGGGANQRLALYDGILIKENHIAAAGGVGAAMDAALALNAGVPIQIEVETLEQLETALAHRAQSILLDNFSFDMMRAAVRMTAGRAVLEVSGGVNFETVCTIAETGVDRVSIGALTKDVRATDYSMRLI</sequence>
<evidence type="ECO:0000256" key="10">
    <source>
        <dbReference type="ARBA" id="ARBA00047445"/>
    </source>
</evidence>
<dbReference type="PANTHER" id="PTHR32179:SF3">
    <property type="entry name" value="NICOTINATE-NUCLEOTIDE PYROPHOSPHORYLASE [CARBOXYLATING]"/>
    <property type="match status" value="1"/>
</dbReference>
<evidence type="ECO:0000256" key="6">
    <source>
        <dbReference type="ARBA" id="ARBA00022642"/>
    </source>
</evidence>
<comment type="pathway">
    <text evidence="2">Cofactor biosynthesis; NAD(+) biosynthesis; nicotinate D-ribonucleotide from quinolinate: step 1/1.</text>
</comment>
<dbReference type="STRING" id="1515439.SAMN06265784_11838"/>
<gene>
    <name evidence="16" type="ORF">SAMN06265784_11838</name>
</gene>
<organism evidence="16 17">
    <name type="scientific">Paraburkholderia susongensis</name>
    <dbReference type="NCBI Taxonomy" id="1515439"/>
    <lineage>
        <taxon>Bacteria</taxon>
        <taxon>Pseudomonadati</taxon>
        <taxon>Pseudomonadota</taxon>
        <taxon>Betaproteobacteria</taxon>
        <taxon>Burkholderiales</taxon>
        <taxon>Burkholderiaceae</taxon>
        <taxon>Paraburkholderia</taxon>
    </lineage>
</organism>
<dbReference type="GO" id="GO:0009435">
    <property type="term" value="P:NAD+ biosynthetic process"/>
    <property type="evidence" value="ECO:0007669"/>
    <property type="project" value="UniProtKB-UniPathway"/>
</dbReference>
<dbReference type="FunFam" id="3.20.20.70:FF:000030">
    <property type="entry name" value="Nicotinate-nucleotide pyrophosphorylase, carboxylating"/>
    <property type="match status" value="1"/>
</dbReference>
<evidence type="ECO:0000256" key="5">
    <source>
        <dbReference type="ARBA" id="ARBA00011944"/>
    </source>
</evidence>
<dbReference type="Pfam" id="PF02749">
    <property type="entry name" value="QRPTase_N"/>
    <property type="match status" value="1"/>
</dbReference>
<dbReference type="InterPro" id="IPR004393">
    <property type="entry name" value="NadC"/>
</dbReference>
<evidence type="ECO:0000256" key="8">
    <source>
        <dbReference type="ARBA" id="ARBA00022679"/>
    </source>
</evidence>
<dbReference type="InterPro" id="IPR036068">
    <property type="entry name" value="Nicotinate_pribotase-like_C"/>
</dbReference>
<evidence type="ECO:0000256" key="9">
    <source>
        <dbReference type="ARBA" id="ARBA00033102"/>
    </source>
</evidence>
<keyword evidence="6" id="KW-0662">Pyridine nucleotide biosynthesis</keyword>
<dbReference type="InterPro" id="IPR022412">
    <property type="entry name" value="Quinolinate_PRibosylTrfase_N"/>
</dbReference>
<feature type="binding site" evidence="13">
    <location>
        <position position="225"/>
    </location>
    <ligand>
        <name>substrate</name>
    </ligand>
</feature>
<accession>A0A1X7M3V2</accession>
<dbReference type="SUPFAM" id="SSF54675">
    <property type="entry name" value="Nicotinate/Quinolinate PRTase N-terminal domain-like"/>
    <property type="match status" value="1"/>
</dbReference>
<dbReference type="GO" id="GO:0004514">
    <property type="term" value="F:nicotinate-nucleotide diphosphorylase (carboxylating) activity"/>
    <property type="evidence" value="ECO:0007669"/>
    <property type="project" value="UniProtKB-EC"/>
</dbReference>
<evidence type="ECO:0000256" key="4">
    <source>
        <dbReference type="ARBA" id="ARBA00011218"/>
    </source>
</evidence>
<evidence type="ECO:0000313" key="17">
    <source>
        <dbReference type="Proteomes" id="UP000193228"/>
    </source>
</evidence>
<evidence type="ECO:0000259" key="14">
    <source>
        <dbReference type="Pfam" id="PF01729"/>
    </source>
</evidence>
<dbReference type="EMBL" id="FXAT01000018">
    <property type="protein sequence ID" value="SMG60866.1"/>
    <property type="molecule type" value="Genomic_DNA"/>
</dbReference>
<dbReference type="Gene3D" id="3.20.20.70">
    <property type="entry name" value="Aldolase class I"/>
    <property type="match status" value="1"/>
</dbReference>
<evidence type="ECO:0000256" key="11">
    <source>
        <dbReference type="ARBA" id="ARBA00069173"/>
    </source>
</evidence>
<evidence type="ECO:0000256" key="1">
    <source>
        <dbReference type="ARBA" id="ARBA00003237"/>
    </source>
</evidence>
<dbReference type="GO" id="GO:0034213">
    <property type="term" value="P:quinolinate catabolic process"/>
    <property type="evidence" value="ECO:0007669"/>
    <property type="project" value="TreeGrafter"/>
</dbReference>
<evidence type="ECO:0000256" key="2">
    <source>
        <dbReference type="ARBA" id="ARBA00004893"/>
    </source>
</evidence>
<dbReference type="SUPFAM" id="SSF51690">
    <property type="entry name" value="Nicotinate/Quinolinate PRTase C-terminal domain-like"/>
    <property type="match status" value="1"/>
</dbReference>